<feature type="transmembrane region" description="Helical" evidence="2">
    <location>
        <begin position="84"/>
        <end position="105"/>
    </location>
</feature>
<keyword evidence="2" id="KW-1133">Transmembrane helix</keyword>
<evidence type="ECO:0000256" key="1">
    <source>
        <dbReference type="SAM" id="MobiDB-lite"/>
    </source>
</evidence>
<organism evidence="3">
    <name type="scientific">uncultured Nocardioides sp</name>
    <dbReference type="NCBI Taxonomy" id="198441"/>
    <lineage>
        <taxon>Bacteria</taxon>
        <taxon>Bacillati</taxon>
        <taxon>Actinomycetota</taxon>
        <taxon>Actinomycetes</taxon>
        <taxon>Propionibacteriales</taxon>
        <taxon>Nocardioidaceae</taxon>
        <taxon>Nocardioides</taxon>
        <taxon>environmental samples</taxon>
    </lineage>
</organism>
<accession>A0A6J4NV38</accession>
<protein>
    <submittedName>
        <fullName evidence="3">Uncharacterized protein</fullName>
    </submittedName>
</protein>
<keyword evidence="2" id="KW-0812">Transmembrane</keyword>
<dbReference type="AlphaFoldDB" id="A0A6J4NV38"/>
<reference evidence="3" key="1">
    <citation type="submission" date="2020-02" db="EMBL/GenBank/DDBJ databases">
        <authorList>
            <person name="Meier V. D."/>
        </authorList>
    </citation>
    <scope>NUCLEOTIDE SEQUENCE</scope>
    <source>
        <strain evidence="3">AVDCRST_MAG06</strain>
    </source>
</reference>
<keyword evidence="2" id="KW-0472">Membrane</keyword>
<dbReference type="EMBL" id="CADCUP010000132">
    <property type="protein sequence ID" value="CAA9397675.1"/>
    <property type="molecule type" value="Genomic_DNA"/>
</dbReference>
<feature type="region of interest" description="Disordered" evidence="1">
    <location>
        <begin position="1"/>
        <end position="63"/>
    </location>
</feature>
<feature type="compositionally biased region" description="Basic and acidic residues" evidence="1">
    <location>
        <begin position="17"/>
        <end position="39"/>
    </location>
</feature>
<gene>
    <name evidence="3" type="ORF">AVDCRST_MAG06-1994</name>
</gene>
<evidence type="ECO:0000256" key="2">
    <source>
        <dbReference type="SAM" id="Phobius"/>
    </source>
</evidence>
<sequence length="258" mass="26788">MSRHSVDTDGDTSATSDRWDDMSEPDGHVGREATGRGDRTAAGGASGLGADESRTTIPRPADEELVARVDDEDVVGARRSRFDVLATIAGALAALGTLLLLSSLLSAAVGTIGYQTGVEDRDLSVGGLIGGLVVLLVACLVGGWVAGRVARHRGALHGLVSPLWLVLLAGVLALLAAVFGDDLDVTEQVGLPGWFSRDALTVTAIVTGVVALALMLLGGWLGGWLAERQRDKQSVAVVETRRAVRERPGGIVRGRSGR</sequence>
<feature type="transmembrane region" description="Helical" evidence="2">
    <location>
        <begin position="199"/>
        <end position="222"/>
    </location>
</feature>
<feature type="transmembrane region" description="Helical" evidence="2">
    <location>
        <begin position="125"/>
        <end position="147"/>
    </location>
</feature>
<proteinExistence type="predicted"/>
<evidence type="ECO:0000313" key="3">
    <source>
        <dbReference type="EMBL" id="CAA9397675.1"/>
    </source>
</evidence>
<feature type="transmembrane region" description="Helical" evidence="2">
    <location>
        <begin position="159"/>
        <end position="179"/>
    </location>
</feature>
<name>A0A6J4NV38_9ACTN</name>